<keyword evidence="5 7" id="KW-0732">Signal</keyword>
<comment type="caution">
    <text evidence="8">The sequence shown here is derived from an EMBL/GenBank/DDBJ whole genome shotgun (WGS) entry which is preliminary data.</text>
</comment>
<protein>
    <recommendedName>
        <fullName evidence="7">Epidermal patterning factor-like protein</fullName>
    </recommendedName>
</protein>
<evidence type="ECO:0000256" key="2">
    <source>
        <dbReference type="ARBA" id="ARBA00008127"/>
    </source>
</evidence>
<evidence type="ECO:0000256" key="7">
    <source>
        <dbReference type="RuleBase" id="RU367102"/>
    </source>
</evidence>
<dbReference type="GO" id="GO:0005576">
    <property type="term" value="C:extracellular region"/>
    <property type="evidence" value="ECO:0007669"/>
    <property type="project" value="UniProtKB-SubCell"/>
</dbReference>
<gene>
    <name evidence="8" type="ORF">SASPL_147331</name>
</gene>
<keyword evidence="6" id="KW-1015">Disulfide bond</keyword>
<organism evidence="8">
    <name type="scientific">Salvia splendens</name>
    <name type="common">Scarlet sage</name>
    <dbReference type="NCBI Taxonomy" id="180675"/>
    <lineage>
        <taxon>Eukaryota</taxon>
        <taxon>Viridiplantae</taxon>
        <taxon>Streptophyta</taxon>
        <taxon>Embryophyta</taxon>
        <taxon>Tracheophyta</taxon>
        <taxon>Spermatophyta</taxon>
        <taxon>Magnoliopsida</taxon>
        <taxon>eudicotyledons</taxon>
        <taxon>Gunneridae</taxon>
        <taxon>Pentapetalae</taxon>
        <taxon>asterids</taxon>
        <taxon>lamiids</taxon>
        <taxon>Lamiales</taxon>
        <taxon>Lamiaceae</taxon>
        <taxon>Nepetoideae</taxon>
        <taxon>Mentheae</taxon>
        <taxon>Salviinae</taxon>
        <taxon>Salvia</taxon>
        <taxon>Salvia subgen. Calosphace</taxon>
        <taxon>core Calosphace</taxon>
    </lineage>
</organism>
<keyword evidence="4 7" id="KW-0964">Secreted</keyword>
<dbReference type="AlphaFoldDB" id="A0A8X8Z620"/>
<comment type="subcellular location">
    <subcellularLocation>
        <location evidence="1 7">Secreted</location>
    </subcellularLocation>
</comment>
<reference evidence="8" key="2">
    <citation type="submission" date="2020-08" db="EMBL/GenBank/DDBJ databases">
        <title>Plant Genome Project.</title>
        <authorList>
            <person name="Zhang R.-G."/>
        </authorList>
    </citation>
    <scope>NUCLEOTIDE SEQUENCE</scope>
    <source>
        <strain evidence="8">Huo1</strain>
        <tissue evidence="8">Leaf</tissue>
    </source>
</reference>
<evidence type="ECO:0000313" key="8">
    <source>
        <dbReference type="EMBL" id="KAG6393101.1"/>
    </source>
</evidence>
<dbReference type="PANTHER" id="PTHR33109:SF4">
    <property type="entry name" value="EPIDERMAL PATTERNING FACTOR-LIKE PROTEIN 6"/>
    <property type="match status" value="1"/>
</dbReference>
<evidence type="ECO:0000256" key="3">
    <source>
        <dbReference type="ARBA" id="ARBA00022473"/>
    </source>
</evidence>
<dbReference type="EMBL" id="PNBA02000018">
    <property type="protein sequence ID" value="KAG6393101.1"/>
    <property type="molecule type" value="Genomic_DNA"/>
</dbReference>
<comment type="similarity">
    <text evidence="2 7">Belongs to the plant cysteine rich small secretory peptide family. Epidermal patterning factor subfamily.</text>
</comment>
<feature type="chain" id="PRO_5036517755" description="Epidermal patterning factor-like protein" evidence="7">
    <location>
        <begin position="22"/>
        <end position="83"/>
    </location>
</feature>
<evidence type="ECO:0000256" key="6">
    <source>
        <dbReference type="ARBA" id="ARBA00023157"/>
    </source>
</evidence>
<evidence type="ECO:0000256" key="5">
    <source>
        <dbReference type="ARBA" id="ARBA00022729"/>
    </source>
</evidence>
<dbReference type="PANTHER" id="PTHR33109">
    <property type="entry name" value="EPIDERMAL PATTERNING FACTOR-LIKE PROTEIN 4"/>
    <property type="match status" value="1"/>
</dbReference>
<accession>A0A8X8Z620</accession>
<dbReference type="Pfam" id="PF17181">
    <property type="entry name" value="EPF"/>
    <property type="match status" value="1"/>
</dbReference>
<name>A0A8X8Z620_SALSN</name>
<evidence type="ECO:0000313" key="9">
    <source>
        <dbReference type="Proteomes" id="UP000298416"/>
    </source>
</evidence>
<keyword evidence="3 7" id="KW-0217">Developmental protein</keyword>
<dbReference type="GO" id="GO:0010052">
    <property type="term" value="P:guard cell differentiation"/>
    <property type="evidence" value="ECO:0007669"/>
    <property type="project" value="UniProtKB-UniRule"/>
</dbReference>
<keyword evidence="9" id="KW-1185">Reference proteome</keyword>
<sequence length="83" mass="8909">MNQLALFAAVTTLLFLASASALTFGEEAVGVGPGSSPPSCRSKCGPCTPCEAVHVVIHPGFTSKLEYYPEAWRCKCRDKIFFP</sequence>
<feature type="signal peptide" evidence="7">
    <location>
        <begin position="1"/>
        <end position="21"/>
    </location>
</feature>
<proteinExistence type="inferred from homology"/>
<comment type="function">
    <text evidence="7">Controls stomatal patterning.</text>
</comment>
<dbReference type="Proteomes" id="UP000298416">
    <property type="component" value="Unassembled WGS sequence"/>
</dbReference>
<reference evidence="8" key="1">
    <citation type="submission" date="2018-01" db="EMBL/GenBank/DDBJ databases">
        <authorList>
            <person name="Mao J.F."/>
        </authorList>
    </citation>
    <scope>NUCLEOTIDE SEQUENCE</scope>
    <source>
        <strain evidence="8">Huo1</strain>
        <tissue evidence="8">Leaf</tissue>
    </source>
</reference>
<evidence type="ECO:0000256" key="1">
    <source>
        <dbReference type="ARBA" id="ARBA00004613"/>
    </source>
</evidence>
<evidence type="ECO:0000256" key="4">
    <source>
        <dbReference type="ARBA" id="ARBA00022525"/>
    </source>
</evidence>
<dbReference type="InterPro" id="IPR039455">
    <property type="entry name" value="EPFL"/>
</dbReference>